<reference evidence="4 5" key="1">
    <citation type="submission" date="2020-08" db="EMBL/GenBank/DDBJ databases">
        <title>Genomic Encyclopedia of Type Strains, Phase IV (KMG-IV): sequencing the most valuable type-strain genomes for metagenomic binning, comparative biology and taxonomic classification.</title>
        <authorList>
            <person name="Goeker M."/>
        </authorList>
    </citation>
    <scope>NUCLEOTIDE SEQUENCE [LARGE SCALE GENOMIC DNA]</scope>
    <source>
        <strain evidence="4 5">YIM 65646</strain>
    </source>
</reference>
<dbReference type="PANTHER" id="PTHR43877:SF1">
    <property type="entry name" value="ACETYLTRANSFERASE"/>
    <property type="match status" value="1"/>
</dbReference>
<dbReference type="Gene3D" id="3.40.630.30">
    <property type="match status" value="2"/>
</dbReference>
<protein>
    <submittedName>
        <fullName evidence="4">Ribosomal protein S18 acetylase RimI-like enzyme</fullName>
    </submittedName>
</protein>
<evidence type="ECO:0000313" key="4">
    <source>
        <dbReference type="EMBL" id="MBB6032627.1"/>
    </source>
</evidence>
<name>A0A841FHQ1_9ACTN</name>
<dbReference type="InterPro" id="IPR016181">
    <property type="entry name" value="Acyl_CoA_acyltransferase"/>
</dbReference>
<dbReference type="EMBL" id="JACHGT010000001">
    <property type="protein sequence ID" value="MBB6032627.1"/>
    <property type="molecule type" value="Genomic_DNA"/>
</dbReference>
<feature type="domain" description="N-acetyltransferase" evidence="3">
    <location>
        <begin position="162"/>
        <end position="295"/>
    </location>
</feature>
<keyword evidence="1" id="KW-0808">Transferase</keyword>
<dbReference type="Pfam" id="PF00583">
    <property type="entry name" value="Acetyltransf_1"/>
    <property type="match status" value="2"/>
</dbReference>
<keyword evidence="2" id="KW-0012">Acyltransferase</keyword>
<evidence type="ECO:0000256" key="1">
    <source>
        <dbReference type="ARBA" id="ARBA00022679"/>
    </source>
</evidence>
<feature type="domain" description="N-acetyltransferase" evidence="3">
    <location>
        <begin position="1"/>
        <end position="146"/>
    </location>
</feature>
<gene>
    <name evidence="4" type="ORF">HNR73_000469</name>
</gene>
<dbReference type="InterPro" id="IPR000182">
    <property type="entry name" value="GNAT_dom"/>
</dbReference>
<evidence type="ECO:0000313" key="5">
    <source>
        <dbReference type="Proteomes" id="UP000548476"/>
    </source>
</evidence>
<keyword evidence="4" id="KW-0687">Ribonucleoprotein</keyword>
<dbReference type="InterPro" id="IPR050832">
    <property type="entry name" value="Bact_Acetyltransf"/>
</dbReference>
<dbReference type="RefSeq" id="WP_184785520.1">
    <property type="nucleotide sequence ID" value="NZ_BONT01000036.1"/>
</dbReference>
<dbReference type="GO" id="GO:0005840">
    <property type="term" value="C:ribosome"/>
    <property type="evidence" value="ECO:0007669"/>
    <property type="project" value="UniProtKB-KW"/>
</dbReference>
<dbReference type="PANTHER" id="PTHR43877">
    <property type="entry name" value="AMINOALKYLPHOSPHONATE N-ACETYLTRANSFERASE-RELATED-RELATED"/>
    <property type="match status" value="1"/>
</dbReference>
<dbReference type="GO" id="GO:0016747">
    <property type="term" value="F:acyltransferase activity, transferring groups other than amino-acyl groups"/>
    <property type="evidence" value="ECO:0007669"/>
    <property type="project" value="InterPro"/>
</dbReference>
<dbReference type="Proteomes" id="UP000548476">
    <property type="component" value="Unassembled WGS sequence"/>
</dbReference>
<keyword evidence="5" id="KW-1185">Reference proteome</keyword>
<evidence type="ECO:0000256" key="2">
    <source>
        <dbReference type="ARBA" id="ARBA00023315"/>
    </source>
</evidence>
<organism evidence="4 5">
    <name type="scientific">Phytomonospora endophytica</name>
    <dbReference type="NCBI Taxonomy" id="714109"/>
    <lineage>
        <taxon>Bacteria</taxon>
        <taxon>Bacillati</taxon>
        <taxon>Actinomycetota</taxon>
        <taxon>Actinomycetes</taxon>
        <taxon>Micromonosporales</taxon>
        <taxon>Micromonosporaceae</taxon>
        <taxon>Phytomonospora</taxon>
    </lineage>
</organism>
<comment type="caution">
    <text evidence="4">The sequence shown here is derived from an EMBL/GenBank/DDBJ whole genome shotgun (WGS) entry which is preliminary data.</text>
</comment>
<dbReference type="PROSITE" id="PS51186">
    <property type="entry name" value="GNAT"/>
    <property type="match status" value="2"/>
</dbReference>
<proteinExistence type="predicted"/>
<dbReference type="AlphaFoldDB" id="A0A841FHQ1"/>
<sequence length="295" mass="32368">MELREATPEEFAAWEGDWIARLGANTGPVDNRKRAARAPVYTLEAVGEAVGTMALALLPIRGGEGHELILSDVHITPAVRRRGHGRAALEAAVRWGRENGARSLNVGYAGGDEATEALFGGMKLIAQHMDIDLGERRELPAEITVEPLRGEAYDVWHVHSVTEYARITAEAGFGTYEEAYRSSVEQFAELLPQGTDTPGHSLEQLIVDGEQVSSIWVRHGYEPGTSFVFDVESSEKHRGKGYGRAAMWHGENISKAAGDGRLMLNVHGHNTVAINLYVKLGYRVVRRYRGIDLTA</sequence>
<dbReference type="CDD" id="cd04301">
    <property type="entry name" value="NAT_SF"/>
    <property type="match status" value="2"/>
</dbReference>
<accession>A0A841FHQ1</accession>
<keyword evidence="4" id="KW-0689">Ribosomal protein</keyword>
<evidence type="ECO:0000259" key="3">
    <source>
        <dbReference type="PROSITE" id="PS51186"/>
    </source>
</evidence>
<dbReference type="SUPFAM" id="SSF55729">
    <property type="entry name" value="Acyl-CoA N-acyltransferases (Nat)"/>
    <property type="match status" value="2"/>
</dbReference>